<keyword evidence="3" id="KW-1185">Reference proteome</keyword>
<evidence type="ECO:0000256" key="1">
    <source>
        <dbReference type="SAM" id="MobiDB-lite"/>
    </source>
</evidence>
<dbReference type="Proteomes" id="UP000077315">
    <property type="component" value="Unassembled WGS sequence"/>
</dbReference>
<feature type="compositionally biased region" description="Basic and acidic residues" evidence="1">
    <location>
        <begin position="101"/>
        <end position="117"/>
    </location>
</feature>
<evidence type="ECO:0000313" key="3">
    <source>
        <dbReference type="Proteomes" id="UP000077315"/>
    </source>
</evidence>
<accession>A0A163ERB0</accession>
<gene>
    <name evidence="2" type="ORF">PHYBLDRAFT_161652</name>
</gene>
<proteinExistence type="predicted"/>
<dbReference type="InParanoid" id="A0A163ERB0"/>
<organism evidence="2 3">
    <name type="scientific">Phycomyces blakesleeanus (strain ATCC 8743b / DSM 1359 / FGSC 10004 / NBRC 33097 / NRRL 1555)</name>
    <dbReference type="NCBI Taxonomy" id="763407"/>
    <lineage>
        <taxon>Eukaryota</taxon>
        <taxon>Fungi</taxon>
        <taxon>Fungi incertae sedis</taxon>
        <taxon>Mucoromycota</taxon>
        <taxon>Mucoromycotina</taxon>
        <taxon>Mucoromycetes</taxon>
        <taxon>Mucorales</taxon>
        <taxon>Phycomycetaceae</taxon>
        <taxon>Phycomyces</taxon>
    </lineage>
</organism>
<reference evidence="3" key="1">
    <citation type="submission" date="2015-06" db="EMBL/GenBank/DDBJ databases">
        <title>Expansion of signal transduction pathways in fungi by whole-genome duplication.</title>
        <authorList>
            <consortium name="DOE Joint Genome Institute"/>
            <person name="Corrochano L.M."/>
            <person name="Kuo A."/>
            <person name="Marcet-Houben M."/>
            <person name="Polaino S."/>
            <person name="Salamov A."/>
            <person name="Villalobos J.M."/>
            <person name="Alvarez M.I."/>
            <person name="Avalos J."/>
            <person name="Benito E.P."/>
            <person name="Benoit I."/>
            <person name="Burger G."/>
            <person name="Camino L.P."/>
            <person name="Canovas D."/>
            <person name="Cerda-Olmedo E."/>
            <person name="Cheng J.-F."/>
            <person name="Dominguez A."/>
            <person name="Elias M."/>
            <person name="Eslava A.P."/>
            <person name="Glaser F."/>
            <person name="Grimwood J."/>
            <person name="Gutierrez G."/>
            <person name="Heitman J."/>
            <person name="Henrissat B."/>
            <person name="Iturriaga E.A."/>
            <person name="Lang B.F."/>
            <person name="Lavin J.L."/>
            <person name="Lee S."/>
            <person name="Li W."/>
            <person name="Lindquist E."/>
            <person name="Lopez-Garcia S."/>
            <person name="Luque E.M."/>
            <person name="Marcos A.T."/>
            <person name="Martin J."/>
            <person name="McCluskey K."/>
            <person name="Medina H.R."/>
            <person name="Miralles-Duran A."/>
            <person name="Miyazaki A."/>
            <person name="Munoz-Torres E."/>
            <person name="Oguiza J.A."/>
            <person name="Ohm R."/>
            <person name="Olmedo M."/>
            <person name="Orejas M."/>
            <person name="Ortiz-Castellanos L."/>
            <person name="Pisabarro A.G."/>
            <person name="Rodriguez-Romero J."/>
            <person name="Ruiz-Herrera J."/>
            <person name="Ruiz-Vazquez R."/>
            <person name="Sanz C."/>
            <person name="Schackwitz W."/>
            <person name="Schmutz J."/>
            <person name="Shahriari M."/>
            <person name="Shelest E."/>
            <person name="Silva-Franco F."/>
            <person name="Soanes D."/>
            <person name="Syed K."/>
            <person name="Tagua V.G."/>
            <person name="Talbot N.J."/>
            <person name="Thon M."/>
            <person name="De vries R.P."/>
            <person name="Wiebenga A."/>
            <person name="Yadav J.S."/>
            <person name="Braun E.L."/>
            <person name="Baker S."/>
            <person name="Garre V."/>
            <person name="Horwitz B."/>
            <person name="Torres-Martinez S."/>
            <person name="Idnurm A."/>
            <person name="Herrera-Estrella A."/>
            <person name="Gabaldon T."/>
            <person name="Grigoriev I.V."/>
        </authorList>
    </citation>
    <scope>NUCLEOTIDE SEQUENCE [LARGE SCALE GENOMIC DNA]</scope>
    <source>
        <strain evidence="3">NRRL 1555(-)</strain>
    </source>
</reference>
<dbReference type="OrthoDB" id="2276048at2759"/>
<dbReference type="AlphaFoldDB" id="A0A163ERB0"/>
<dbReference type="RefSeq" id="XP_018299060.1">
    <property type="nucleotide sequence ID" value="XM_018434440.1"/>
</dbReference>
<sequence>MNKKMMMYSKKIELPKTVCCKYFKENLTHKQKDRQSRAIYKDTITKIKNLPGTSIEMKEYLDTLVHEVNIQADNQYINYGYIESQGPTNITIIRGKKRRVSKENDSSRNPSDNKDSSDSDSSYQRTPVSPPSVSLHSSQLEELDSFVSDKSDSTYLTEESKPYGDILKTRKYILTLNEVDAGDNDGKEVYNYDTNSSLCERLNISSICYNADSSDIYELKPEVLDDDEYKKMKDWRMKVKKCQLYFPPAAATPKQLHLNTFLCTLTDTIVHEKSQQERKSEIGFTIDHVSPLLKYIFPAKGVLSCKWERSSTLQASTACKKVRTDLILIANGQEVGCGEIKTPCPTSQLLEEDRSRIAETLKRQLHARIMKSKDVKEFFTFGIIFDGFNIELYMMIFDFQRTLPYQFYYVERVKLPTSFESYNNMEETIEYLLSFKNLILSSLAGEEDMHKPYAYHNFTRLFKPTIAFIKD</sequence>
<dbReference type="VEuPathDB" id="FungiDB:PHYBLDRAFT_161652"/>
<feature type="region of interest" description="Disordered" evidence="1">
    <location>
        <begin position="94"/>
        <end position="140"/>
    </location>
</feature>
<name>A0A163ERB0_PHYB8</name>
<evidence type="ECO:0000313" key="2">
    <source>
        <dbReference type="EMBL" id="OAD81020.1"/>
    </source>
</evidence>
<dbReference type="EMBL" id="KV440971">
    <property type="protein sequence ID" value="OAD81020.1"/>
    <property type="molecule type" value="Genomic_DNA"/>
</dbReference>
<protein>
    <submittedName>
        <fullName evidence="2">Uncharacterized protein</fullName>
    </submittedName>
</protein>
<dbReference type="GeneID" id="28995346"/>